<comment type="caution">
    <text evidence="3">The sequence shown here is derived from an EMBL/GenBank/DDBJ whole genome shotgun (WGS) entry which is preliminary data.</text>
</comment>
<dbReference type="RefSeq" id="WP_224971983.1">
    <property type="nucleotide sequence ID" value="NZ_JAYJJU010000029.1"/>
</dbReference>
<evidence type="ECO:0000313" key="3">
    <source>
        <dbReference type="EMBL" id="MEB3034251.1"/>
    </source>
</evidence>
<accession>A0ABU5Y3G8</accession>
<feature type="domain" description="YycE-like N-terminal" evidence="1">
    <location>
        <begin position="14"/>
        <end position="63"/>
    </location>
</feature>
<evidence type="ECO:0000259" key="2">
    <source>
        <dbReference type="Pfam" id="PF22659"/>
    </source>
</evidence>
<organism evidence="3 4">
    <name type="scientific">[Mycobacterium] nativiensis</name>
    <dbReference type="NCBI Taxonomy" id="2855503"/>
    <lineage>
        <taxon>Bacteria</taxon>
        <taxon>Bacillati</taxon>
        <taxon>Actinomycetota</taxon>
        <taxon>Actinomycetes</taxon>
        <taxon>Mycobacteriales</taxon>
        <taxon>Mycobacteriaceae</taxon>
        <taxon>Mycolicibacter</taxon>
    </lineage>
</organism>
<dbReference type="SUPFAM" id="SSF54593">
    <property type="entry name" value="Glyoxalase/Bleomycin resistance protein/Dihydroxybiphenyl dioxygenase"/>
    <property type="match status" value="1"/>
</dbReference>
<gene>
    <name evidence="3" type="ORF">KV113_22180</name>
</gene>
<dbReference type="InterPro" id="IPR058998">
    <property type="entry name" value="YycE-like_N"/>
</dbReference>
<sequence>MADWPEELSSIGAIRFARRSSNFTAAVAFYRDLVGLPLYSTFTESYGSNGAIFGLPGSVLTLEIVEAAHGVAVDAHEQLCLYFPDETARDVATRRLRAAGVVPVESHPYWAATGAETYRDPDGREVVFAPFVFGVNEPEVGGVSGSHWVRRDDRDLAAGTDP</sequence>
<dbReference type="Pfam" id="PF22659">
    <property type="entry name" value="YycE-like_C"/>
    <property type="match status" value="1"/>
</dbReference>
<name>A0ABU5Y3G8_9MYCO</name>
<dbReference type="EMBL" id="JAYJJU010000029">
    <property type="protein sequence ID" value="MEB3034251.1"/>
    <property type="molecule type" value="Genomic_DNA"/>
</dbReference>
<dbReference type="Gene3D" id="3.10.180.10">
    <property type="entry name" value="2,3-Dihydroxybiphenyl 1,2-Dioxygenase, domain 1"/>
    <property type="match status" value="1"/>
</dbReference>
<dbReference type="InterPro" id="IPR029068">
    <property type="entry name" value="Glyas_Bleomycin-R_OHBP_Dase"/>
</dbReference>
<reference evidence="3 4" key="1">
    <citation type="submission" date="2023-12" db="EMBL/GenBank/DDBJ databases">
        <title>Description of new species of Mycobacterium terrae complex isolated from sewage at the Sao Paulo Zoological Park Foundation in Brazil.</title>
        <authorList>
            <person name="Romagnoli C.L."/>
            <person name="Conceicao E.C."/>
            <person name="Machado E."/>
            <person name="Barreto L.B.P.F."/>
            <person name="Sharma A."/>
            <person name="Silva N.M."/>
            <person name="Marques L.E."/>
            <person name="Juliana M.A."/>
            <person name="Lourenco M.C.S."/>
            <person name="Digiampietri L.A."/>
            <person name="Suffys P.N."/>
            <person name="Viana-Niero C."/>
        </authorList>
    </citation>
    <scope>NUCLEOTIDE SEQUENCE [LARGE SCALE GENOMIC DNA]</scope>
    <source>
        <strain evidence="3 4">MYC340</strain>
    </source>
</reference>
<feature type="domain" description="YycE-like C-terminal" evidence="2">
    <location>
        <begin position="79"/>
        <end position="128"/>
    </location>
</feature>
<dbReference type="Proteomes" id="UP001298593">
    <property type="component" value="Unassembled WGS sequence"/>
</dbReference>
<dbReference type="InterPro" id="IPR058997">
    <property type="entry name" value="YycE-like_C"/>
</dbReference>
<evidence type="ECO:0000259" key="1">
    <source>
        <dbReference type="Pfam" id="PF22658"/>
    </source>
</evidence>
<proteinExistence type="predicted"/>
<keyword evidence="4" id="KW-1185">Reference proteome</keyword>
<evidence type="ECO:0000313" key="4">
    <source>
        <dbReference type="Proteomes" id="UP001298593"/>
    </source>
</evidence>
<dbReference type="Pfam" id="PF22658">
    <property type="entry name" value="YycE-like_N"/>
    <property type="match status" value="1"/>
</dbReference>
<protein>
    <submittedName>
        <fullName evidence="3">VOC family protein</fullName>
    </submittedName>
</protein>